<organism evidence="2 3">
    <name type="scientific">Myotis davidii</name>
    <name type="common">David's myotis</name>
    <dbReference type="NCBI Taxonomy" id="225400"/>
    <lineage>
        <taxon>Eukaryota</taxon>
        <taxon>Metazoa</taxon>
        <taxon>Chordata</taxon>
        <taxon>Craniata</taxon>
        <taxon>Vertebrata</taxon>
        <taxon>Euteleostomi</taxon>
        <taxon>Mammalia</taxon>
        <taxon>Eutheria</taxon>
        <taxon>Laurasiatheria</taxon>
        <taxon>Chiroptera</taxon>
        <taxon>Yangochiroptera</taxon>
        <taxon>Vespertilionidae</taxon>
        <taxon>Myotis</taxon>
    </lineage>
</organism>
<sequence>MGYVVHPASQDPVKRPKHEMLTGLPATGKLPPQPCSPFPHPPPPRALTQGLPKPPSTSRGSSRAGSVPSSRYCTHQAPVQRSLRASRSDSSRVSTSPSRTGPFTLRMMERLVSSMNSTRTYGTHGGGQQI</sequence>
<dbReference type="EMBL" id="KB106376">
    <property type="protein sequence ID" value="ELK31075.1"/>
    <property type="molecule type" value="Genomic_DNA"/>
</dbReference>
<name>L5LYH6_MYODS</name>
<feature type="compositionally biased region" description="Polar residues" evidence="1">
    <location>
        <begin position="56"/>
        <end position="79"/>
    </location>
</feature>
<feature type="compositionally biased region" description="Pro residues" evidence="1">
    <location>
        <begin position="31"/>
        <end position="45"/>
    </location>
</feature>
<evidence type="ECO:0000313" key="3">
    <source>
        <dbReference type="Proteomes" id="UP000010556"/>
    </source>
</evidence>
<gene>
    <name evidence="2" type="ORF">MDA_GLEAN10003674</name>
</gene>
<dbReference type="AlphaFoldDB" id="L5LYH6"/>
<evidence type="ECO:0000256" key="1">
    <source>
        <dbReference type="SAM" id="MobiDB-lite"/>
    </source>
</evidence>
<feature type="region of interest" description="Disordered" evidence="1">
    <location>
        <begin position="1"/>
        <end position="105"/>
    </location>
</feature>
<accession>L5LYH6</accession>
<protein>
    <submittedName>
        <fullName evidence="2">Uncharacterized protein</fullName>
    </submittedName>
</protein>
<keyword evidence="3" id="KW-1185">Reference proteome</keyword>
<reference evidence="3" key="1">
    <citation type="journal article" date="2013" name="Science">
        <title>Comparative analysis of bat genomes provides insight into the evolution of flight and immunity.</title>
        <authorList>
            <person name="Zhang G."/>
            <person name="Cowled C."/>
            <person name="Shi Z."/>
            <person name="Huang Z."/>
            <person name="Bishop-Lilly K.A."/>
            <person name="Fang X."/>
            <person name="Wynne J.W."/>
            <person name="Xiong Z."/>
            <person name="Baker M.L."/>
            <person name="Zhao W."/>
            <person name="Tachedjian M."/>
            <person name="Zhu Y."/>
            <person name="Zhou P."/>
            <person name="Jiang X."/>
            <person name="Ng J."/>
            <person name="Yang L."/>
            <person name="Wu L."/>
            <person name="Xiao J."/>
            <person name="Feng Y."/>
            <person name="Chen Y."/>
            <person name="Sun X."/>
            <person name="Zhang Y."/>
            <person name="Marsh G.A."/>
            <person name="Crameri G."/>
            <person name="Broder C.C."/>
            <person name="Frey K.G."/>
            <person name="Wang L.F."/>
            <person name="Wang J."/>
        </authorList>
    </citation>
    <scope>NUCLEOTIDE SEQUENCE [LARGE SCALE GENOMIC DNA]</scope>
</reference>
<dbReference type="Proteomes" id="UP000010556">
    <property type="component" value="Unassembled WGS sequence"/>
</dbReference>
<proteinExistence type="predicted"/>
<evidence type="ECO:0000313" key="2">
    <source>
        <dbReference type="EMBL" id="ELK31075.1"/>
    </source>
</evidence>